<protein>
    <recommendedName>
        <fullName evidence="3">HipA-like C-terminal domain</fullName>
    </recommendedName>
</protein>
<reference evidence="1 2" key="1">
    <citation type="submission" date="2015-09" db="EMBL/GenBank/DDBJ databases">
        <authorList>
            <consortium name="Pathogen Informatics"/>
        </authorList>
    </citation>
    <scope>NUCLEOTIDE SEQUENCE [LARGE SCALE GENOMIC DNA]</scope>
    <source>
        <strain evidence="1 2">2789STDY5834885</strain>
    </source>
</reference>
<dbReference type="EMBL" id="CZAL01000001">
    <property type="protein sequence ID" value="CUO70397.1"/>
    <property type="molecule type" value="Genomic_DNA"/>
</dbReference>
<accession>A0A174HAI7</accession>
<dbReference type="AlphaFoldDB" id="A0A174HAI7"/>
<name>A0A174HAI7_9FIRM</name>
<evidence type="ECO:0000313" key="1">
    <source>
        <dbReference type="EMBL" id="CUO70397.1"/>
    </source>
</evidence>
<dbReference type="Gene3D" id="1.10.1070.20">
    <property type="match status" value="1"/>
</dbReference>
<gene>
    <name evidence="1" type="ORF">ERS852498_00282</name>
</gene>
<organism evidence="1 2">
    <name type="scientific">Fusicatenibacter saccharivorans</name>
    <dbReference type="NCBI Taxonomy" id="1150298"/>
    <lineage>
        <taxon>Bacteria</taxon>
        <taxon>Bacillati</taxon>
        <taxon>Bacillota</taxon>
        <taxon>Clostridia</taxon>
        <taxon>Lachnospirales</taxon>
        <taxon>Lachnospiraceae</taxon>
        <taxon>Fusicatenibacter</taxon>
    </lineage>
</organism>
<dbReference type="Proteomes" id="UP000095709">
    <property type="component" value="Unassembled WGS sequence"/>
</dbReference>
<proteinExistence type="predicted"/>
<evidence type="ECO:0008006" key="3">
    <source>
        <dbReference type="Google" id="ProtNLM"/>
    </source>
</evidence>
<sequence>MEQIRLDNQLPVKKTDHTSKGDQLKWKIGNIWYKSDYMGYEGLSETLVSHLLQKSTLSHPFVLYQPVRIAYRGTLRSGCSSPDFLKANQMLIPLEKLYRQNTGDSLAISLAAFSEPAERIRFLADQLENMTGIQNFGAYLTAMLEIDAFFLNEDRHTNNIAVLYDTETEQYSLSPLFDQGLCLFADTSNDYPLDLPMDVCMERIEAKPFSSDFDTQLDAAEELYGIQLHFSFTTKDVCTELASLADYYPLEIRQRVEQIIRRQMRKYGYLMRS</sequence>
<evidence type="ECO:0000313" key="2">
    <source>
        <dbReference type="Proteomes" id="UP000095709"/>
    </source>
</evidence>
<dbReference type="RefSeq" id="WP_055265068.1">
    <property type="nucleotide sequence ID" value="NZ_CZAL01000001.1"/>
</dbReference>